<evidence type="ECO:0000313" key="3">
    <source>
        <dbReference type="EMBL" id="ARU96999.1"/>
    </source>
</evidence>
<dbReference type="PANTHER" id="PTHR43319">
    <property type="entry name" value="BETA-LACTAMASE-RELATED"/>
    <property type="match status" value="1"/>
</dbReference>
<dbReference type="GO" id="GO:0016787">
    <property type="term" value="F:hydrolase activity"/>
    <property type="evidence" value="ECO:0007669"/>
    <property type="project" value="UniProtKB-KW"/>
</dbReference>
<dbReference type="KEGG" id="tci:A7K98_03595"/>
<dbReference type="EMBL" id="CP015581">
    <property type="protein sequence ID" value="ARU96999.1"/>
    <property type="molecule type" value="Genomic_DNA"/>
</dbReference>
<proteinExistence type="predicted"/>
<organism evidence="2 5">
    <name type="scientific">Tatumella citrea</name>
    <name type="common">Pantoea citrea</name>
    <dbReference type="NCBI Taxonomy" id="53336"/>
    <lineage>
        <taxon>Bacteria</taxon>
        <taxon>Pseudomonadati</taxon>
        <taxon>Pseudomonadota</taxon>
        <taxon>Gammaproteobacteria</taxon>
        <taxon>Enterobacterales</taxon>
        <taxon>Erwiniaceae</taxon>
        <taxon>Tatumella</taxon>
    </lineage>
</organism>
<evidence type="ECO:0000313" key="4">
    <source>
        <dbReference type="Proteomes" id="UP000195729"/>
    </source>
</evidence>
<feature type="domain" description="Beta-lactamase-related" evidence="1">
    <location>
        <begin position="29"/>
        <end position="361"/>
    </location>
</feature>
<evidence type="ECO:0000259" key="1">
    <source>
        <dbReference type="Pfam" id="PF00144"/>
    </source>
</evidence>
<evidence type="ECO:0000313" key="2">
    <source>
        <dbReference type="EMBL" id="ARU92960.1"/>
    </source>
</evidence>
<gene>
    <name evidence="2" type="ORF">A7K98_03595</name>
    <name evidence="3" type="ORF">A7K99_03595</name>
</gene>
<dbReference type="OrthoDB" id="119951at2"/>
<evidence type="ECO:0000313" key="5">
    <source>
        <dbReference type="Proteomes" id="UP000195814"/>
    </source>
</evidence>
<keyword evidence="2" id="KW-0378">Hydrolase</keyword>
<sequence length="385" mass="41524">MNDENLIHGSVAAGFEAVKSTFAEVVAAENGQLSAQLAAYHHGKLVVDLWSGPETTADALFDTYSASKGAGALVVALLLQDGLLSLDEKVSYYWPEFAAKGKENITLRQLMSHQAGLPGADYGFTADELTDDRRVAEQLARQRPYWNPGSAFGYHALVFGALLNEVVCRVTGRTVQQHFSERVQQAYDVDFFLGMPEALDSRYQPTLAGDLTPEKLAELLANAPAADSIAGIAFNRHHPDNPPLWALVNSLKARRSGTISFGGVASARGLAKMYAVAASQVENKPPLLTAETLSQVTQIQSRGEDLVLKNFKAFSVGFHASAEYYPSLGQGAFGHSGAGGQQAFADPRHGLSYGYTRRQYPSPFRTVSENDQLISALSRSAAVLR</sequence>
<reference evidence="4 5" key="1">
    <citation type="submission" date="2016-05" db="EMBL/GenBank/DDBJ databases">
        <title>Complete genome sequence of two 2,5-diketo-D-glunonic acid producing strain Tatumella citrea.</title>
        <authorList>
            <person name="Duan C."/>
            <person name="Yang J."/>
            <person name="Yang S."/>
        </authorList>
    </citation>
    <scope>NUCLEOTIDE SEQUENCE [LARGE SCALE GENOMIC DNA]</scope>
    <source>
        <strain evidence="3 4">ATCC 39140</strain>
        <strain evidence="2 5">DSM 13699</strain>
    </source>
</reference>
<protein>
    <submittedName>
        <fullName evidence="2">EstA family serine hydrolase</fullName>
    </submittedName>
</protein>
<dbReference type="Proteomes" id="UP000195814">
    <property type="component" value="Chromosome"/>
</dbReference>
<dbReference type="Proteomes" id="UP000195729">
    <property type="component" value="Chromosome"/>
</dbReference>
<dbReference type="RefSeq" id="WP_087487347.1">
    <property type="nucleotide sequence ID" value="NZ_CP015579.1"/>
</dbReference>
<name>A0A1Y0L5F9_TATCI</name>
<dbReference type="SUPFAM" id="SSF56601">
    <property type="entry name" value="beta-lactamase/transpeptidase-like"/>
    <property type="match status" value="1"/>
</dbReference>
<dbReference type="AlphaFoldDB" id="A0A1Y0L5F9"/>
<dbReference type="EMBL" id="CP015579">
    <property type="protein sequence ID" value="ARU92960.1"/>
    <property type="molecule type" value="Genomic_DNA"/>
</dbReference>
<dbReference type="PANTHER" id="PTHR43319:SF3">
    <property type="entry name" value="BETA-LACTAMASE-RELATED DOMAIN-CONTAINING PROTEIN"/>
    <property type="match status" value="1"/>
</dbReference>
<accession>A0A1Y0L5F9</accession>
<dbReference type="InterPro" id="IPR012338">
    <property type="entry name" value="Beta-lactam/transpept-like"/>
</dbReference>
<dbReference type="Pfam" id="PF00144">
    <property type="entry name" value="Beta-lactamase"/>
    <property type="match status" value="1"/>
</dbReference>
<dbReference type="InterPro" id="IPR052907">
    <property type="entry name" value="Beta-lactamase/esterase"/>
</dbReference>
<keyword evidence="4" id="KW-1185">Reference proteome</keyword>
<dbReference type="InterPro" id="IPR001466">
    <property type="entry name" value="Beta-lactam-related"/>
</dbReference>
<dbReference type="Gene3D" id="3.40.710.10">
    <property type="entry name" value="DD-peptidase/beta-lactamase superfamily"/>
    <property type="match status" value="1"/>
</dbReference>